<dbReference type="Gene3D" id="1.20.1600.10">
    <property type="entry name" value="Outer membrane efflux proteins (OEP)"/>
    <property type="match status" value="1"/>
</dbReference>
<feature type="domain" description="AprE-like beta-barrel" evidence="8">
    <location>
        <begin position="401"/>
        <end position="491"/>
    </location>
</feature>
<dbReference type="SUPFAM" id="SSF56954">
    <property type="entry name" value="Outer membrane efflux proteins (OEP)"/>
    <property type="match status" value="1"/>
</dbReference>
<reference evidence="9 10" key="1">
    <citation type="submission" date="2007-03" db="EMBL/GenBank/DDBJ databases">
        <authorList>
            <person name="Stal L."/>
            <person name="Ferriera S."/>
            <person name="Johnson J."/>
            <person name="Kravitz S."/>
            <person name="Beeson K."/>
            <person name="Sutton G."/>
            <person name="Rogers Y.-H."/>
            <person name="Friedman R."/>
            <person name="Frazier M."/>
            <person name="Venter J.C."/>
        </authorList>
    </citation>
    <scope>NUCLEOTIDE SEQUENCE [LARGE SCALE GENOMIC DNA]</scope>
    <source>
        <strain evidence="9 10">CCY0110</strain>
    </source>
</reference>
<comment type="caution">
    <text evidence="9">The sequence shown here is derived from an EMBL/GenBank/DDBJ whole genome shotgun (WGS) entry which is preliminary data.</text>
</comment>
<dbReference type="RefSeq" id="WP_008276402.1">
    <property type="nucleotide sequence ID" value="NZ_AAXW01000024.1"/>
</dbReference>
<evidence type="ECO:0000256" key="7">
    <source>
        <dbReference type="SAM" id="Phobius"/>
    </source>
</evidence>
<dbReference type="GO" id="GO:0016020">
    <property type="term" value="C:membrane"/>
    <property type="evidence" value="ECO:0007669"/>
    <property type="project" value="UniProtKB-SubCell"/>
</dbReference>
<feature type="transmembrane region" description="Helical" evidence="7">
    <location>
        <begin position="61"/>
        <end position="79"/>
    </location>
</feature>
<dbReference type="OrthoDB" id="9775513at2"/>
<dbReference type="AlphaFoldDB" id="A3ISP9"/>
<evidence type="ECO:0000256" key="4">
    <source>
        <dbReference type="ARBA" id="ARBA00022989"/>
    </source>
</evidence>
<dbReference type="Proteomes" id="UP000003781">
    <property type="component" value="Unassembled WGS sequence"/>
</dbReference>
<organism evidence="9 10">
    <name type="scientific">Crocosphaera chwakensis CCY0110</name>
    <dbReference type="NCBI Taxonomy" id="391612"/>
    <lineage>
        <taxon>Bacteria</taxon>
        <taxon>Bacillati</taxon>
        <taxon>Cyanobacteriota</taxon>
        <taxon>Cyanophyceae</taxon>
        <taxon>Oscillatoriophycideae</taxon>
        <taxon>Chroococcales</taxon>
        <taxon>Aphanothecaceae</taxon>
        <taxon>Crocosphaera</taxon>
        <taxon>Crocosphaera chwakensis</taxon>
    </lineage>
</organism>
<dbReference type="Gene3D" id="1.10.287.470">
    <property type="entry name" value="Helix hairpin bin"/>
    <property type="match status" value="1"/>
</dbReference>
<proteinExistence type="inferred from homology"/>
<gene>
    <name evidence="9" type="ORF">CY0110_26617</name>
</gene>
<dbReference type="InterPro" id="IPR050739">
    <property type="entry name" value="MFP"/>
</dbReference>
<dbReference type="EMBL" id="AAXW01000024">
    <property type="protein sequence ID" value="EAZ90469.1"/>
    <property type="molecule type" value="Genomic_DNA"/>
</dbReference>
<keyword evidence="5 7" id="KW-0472">Membrane</keyword>
<feature type="coiled-coil region" evidence="6">
    <location>
        <begin position="258"/>
        <end position="359"/>
    </location>
</feature>
<evidence type="ECO:0000313" key="9">
    <source>
        <dbReference type="EMBL" id="EAZ90469.1"/>
    </source>
</evidence>
<evidence type="ECO:0000256" key="1">
    <source>
        <dbReference type="ARBA" id="ARBA00004167"/>
    </source>
</evidence>
<keyword evidence="4 7" id="KW-1133">Transmembrane helix</keyword>
<keyword evidence="10" id="KW-1185">Reference proteome</keyword>
<protein>
    <recommendedName>
        <fullName evidence="8">AprE-like beta-barrel domain-containing protein</fullName>
    </recommendedName>
</protein>
<dbReference type="PANTHER" id="PTHR30386:SF26">
    <property type="entry name" value="TRANSPORT PROTEIN COMB"/>
    <property type="match status" value="1"/>
</dbReference>
<dbReference type="Gene3D" id="2.40.50.100">
    <property type="match status" value="2"/>
</dbReference>
<dbReference type="eggNOG" id="COG0845">
    <property type="taxonomic scope" value="Bacteria"/>
</dbReference>
<evidence type="ECO:0000256" key="5">
    <source>
        <dbReference type="ARBA" id="ARBA00023136"/>
    </source>
</evidence>
<dbReference type="InterPro" id="IPR058982">
    <property type="entry name" value="Beta-barrel_AprE"/>
</dbReference>
<dbReference type="GO" id="GO:0015562">
    <property type="term" value="F:efflux transmembrane transporter activity"/>
    <property type="evidence" value="ECO:0007669"/>
    <property type="project" value="InterPro"/>
</dbReference>
<sequence length="515" mass="57709">MTNAANNGNLSYPSHEQFLSQNESITKIEEPKTETATNHSDDWAYSTKEILDTLPCVWTRGLLYFLVIFVGVALPWVMLAKVDETGTAKGKLEPQGKTVKLDAPVEGKVSLILIKEGDTVKGGERLMEIESDLIKADLKQEQTKLEGQKERLSQLQILGQQLQLVFQTQEQQNQAQKLEKVAQINQAKANLDRLKNAYHLQKQEKQAQVSQAKQDLDHNQRAIQLAKIQLENAKGIKARYDSAIEEGIVSQIQVVEKEDALQERRKAYEQTKSDIEQAKHRLAEQQSSYQQTLEKAKADIKEADLRLKEQENSYDSLVGSGELSLLKNQEQIKNLETEITTLNSDIEQTKSRIESLNYQLSQRVIKAPIEGTVFDLPIDTEGSVVQSGTRILEIAPQGTALILQAEMATAESGSVTKGMPVKMKFDAFPFQDYGVIEGKLIEVSPTTKEIETSDGKTLVYDLTIELAQTCMPTPEECINLRPGDTAIAEVVVRQRRLIDFILDPFKKLQNGGFKL</sequence>
<evidence type="ECO:0000256" key="2">
    <source>
        <dbReference type="ARBA" id="ARBA00009477"/>
    </source>
</evidence>
<keyword evidence="3 7" id="KW-0812">Transmembrane</keyword>
<feature type="coiled-coil region" evidence="6">
    <location>
        <begin position="135"/>
        <end position="222"/>
    </location>
</feature>
<dbReference type="Gene3D" id="2.40.30.170">
    <property type="match status" value="1"/>
</dbReference>
<comment type="subcellular location">
    <subcellularLocation>
        <location evidence="1">Membrane</location>
        <topology evidence="1">Single-pass membrane protein</topology>
    </subcellularLocation>
</comment>
<evidence type="ECO:0000256" key="3">
    <source>
        <dbReference type="ARBA" id="ARBA00022692"/>
    </source>
</evidence>
<evidence type="ECO:0000256" key="6">
    <source>
        <dbReference type="SAM" id="Coils"/>
    </source>
</evidence>
<name>A3ISP9_9CHRO</name>
<accession>A3ISP9</accession>
<comment type="similarity">
    <text evidence="2">Belongs to the membrane fusion protein (MFP) (TC 8.A.1) family.</text>
</comment>
<evidence type="ECO:0000259" key="8">
    <source>
        <dbReference type="Pfam" id="PF26002"/>
    </source>
</evidence>
<evidence type="ECO:0000313" key="10">
    <source>
        <dbReference type="Proteomes" id="UP000003781"/>
    </source>
</evidence>
<dbReference type="PANTHER" id="PTHR30386">
    <property type="entry name" value="MEMBRANE FUSION SUBUNIT OF EMRAB-TOLC MULTIDRUG EFFLUX PUMP"/>
    <property type="match status" value="1"/>
</dbReference>
<dbReference type="PRINTS" id="PR01490">
    <property type="entry name" value="RTXTOXIND"/>
</dbReference>
<dbReference type="Pfam" id="PF26002">
    <property type="entry name" value="Beta-barrel_AprE"/>
    <property type="match status" value="1"/>
</dbReference>
<keyword evidence="6" id="KW-0175">Coiled coil</keyword>
<dbReference type="SUPFAM" id="SSF111369">
    <property type="entry name" value="HlyD-like secretion proteins"/>
    <property type="match status" value="1"/>
</dbReference>